<sequence length="102" mass="11045">MTNPDGPNWSQDGISTGKIVLVRYGEEWDILFDDSVGASGYRQDGATVVPLISKGSLLSVGAFHSNYADVYTFDFVGRQVAWTSNKLGPIVPKVAVYQANCD</sequence>
<gene>
    <name evidence="1" type="ORF">GCM10011498_20320</name>
</gene>
<keyword evidence="2" id="KW-1185">Reference proteome</keyword>
<evidence type="ECO:0000313" key="1">
    <source>
        <dbReference type="EMBL" id="GGA19370.1"/>
    </source>
</evidence>
<reference evidence="1" key="1">
    <citation type="journal article" date="2014" name="Int. J. Syst. Evol. Microbiol.">
        <title>Complete genome sequence of Corynebacterium casei LMG S-19264T (=DSM 44701T), isolated from a smear-ripened cheese.</title>
        <authorList>
            <consortium name="US DOE Joint Genome Institute (JGI-PGF)"/>
            <person name="Walter F."/>
            <person name="Albersmeier A."/>
            <person name="Kalinowski J."/>
            <person name="Ruckert C."/>
        </authorList>
    </citation>
    <scope>NUCLEOTIDE SEQUENCE</scope>
    <source>
        <strain evidence="1">CGMCC 1.15880</strain>
    </source>
</reference>
<comment type="caution">
    <text evidence="1">The sequence shown here is derived from an EMBL/GenBank/DDBJ whole genome shotgun (WGS) entry which is preliminary data.</text>
</comment>
<reference evidence="1" key="2">
    <citation type="submission" date="2020-09" db="EMBL/GenBank/DDBJ databases">
        <authorList>
            <person name="Sun Q."/>
            <person name="Zhou Y."/>
        </authorList>
    </citation>
    <scope>NUCLEOTIDE SEQUENCE</scope>
    <source>
        <strain evidence="1">CGMCC 1.15880</strain>
    </source>
</reference>
<organism evidence="1 2">
    <name type="scientific">Neptunicoccus cionae</name>
    <dbReference type="NCBI Taxonomy" id="2035344"/>
    <lineage>
        <taxon>Bacteria</taxon>
        <taxon>Pseudomonadati</taxon>
        <taxon>Pseudomonadota</taxon>
        <taxon>Alphaproteobacteria</taxon>
        <taxon>Rhodobacterales</taxon>
        <taxon>Paracoccaceae</taxon>
        <taxon>Neptunicoccus</taxon>
    </lineage>
</organism>
<evidence type="ECO:0000313" key="2">
    <source>
        <dbReference type="Proteomes" id="UP000628017"/>
    </source>
</evidence>
<proteinExistence type="predicted"/>
<accession>A0A916QY86</accession>
<protein>
    <submittedName>
        <fullName evidence="1">Uncharacterized protein</fullName>
    </submittedName>
</protein>
<dbReference type="EMBL" id="BMKA01000002">
    <property type="protein sequence ID" value="GGA19370.1"/>
    <property type="molecule type" value="Genomic_DNA"/>
</dbReference>
<dbReference type="AlphaFoldDB" id="A0A916QY86"/>
<name>A0A916QY86_9RHOB</name>
<dbReference type="Proteomes" id="UP000628017">
    <property type="component" value="Unassembled WGS sequence"/>
</dbReference>